<dbReference type="AlphaFoldDB" id="A0A644W8N2"/>
<dbReference type="PANTHER" id="PTHR33490">
    <property type="entry name" value="BLR5614 PROTEIN-RELATED"/>
    <property type="match status" value="1"/>
</dbReference>
<evidence type="ECO:0000313" key="2">
    <source>
        <dbReference type="EMBL" id="MPM00130.1"/>
    </source>
</evidence>
<organism evidence="2">
    <name type="scientific">bioreactor metagenome</name>
    <dbReference type="NCBI Taxonomy" id="1076179"/>
    <lineage>
        <taxon>unclassified sequences</taxon>
        <taxon>metagenomes</taxon>
        <taxon>ecological metagenomes</taxon>
    </lineage>
</organism>
<protein>
    <recommendedName>
        <fullName evidence="1">Transglutaminase-like domain-containing protein</fullName>
    </recommendedName>
</protein>
<proteinExistence type="predicted"/>
<dbReference type="SUPFAM" id="SSF54001">
    <property type="entry name" value="Cysteine proteinases"/>
    <property type="match status" value="1"/>
</dbReference>
<reference evidence="2" key="1">
    <citation type="submission" date="2019-08" db="EMBL/GenBank/DDBJ databases">
        <authorList>
            <person name="Kucharzyk K."/>
            <person name="Murdoch R.W."/>
            <person name="Higgins S."/>
            <person name="Loffler F."/>
        </authorList>
    </citation>
    <scope>NUCLEOTIDE SEQUENCE</scope>
</reference>
<gene>
    <name evidence="2" type="ORF">SDC9_46353</name>
</gene>
<dbReference type="PANTHER" id="PTHR33490:SF6">
    <property type="entry name" value="SLL1049 PROTEIN"/>
    <property type="match status" value="1"/>
</dbReference>
<sequence>MKKMYRPRAGHLLLLAALLTALFAAPLYAAATDIPSRAELKSEVSLISNTKAVLDYSNLSEGFISVKYIDRKDVKIKVQITRSGGTTYTYNLNAKGDYETFPLVEGDGQYTVKVFENTSGTKYAQAFSTTLELKLRNEFLPFLYSNQYVCYNADSKVVAKAAELTAGQAAGLDKVTAVYSYVIKNFTYDTERAKTVTAGYLPVVDSVLAEKKGICFDYAAVMSAMLRSQDIPCKLVVGYAGTVYHAWISVYISGTGWIEKAIYFDGKTWTLMDPTFASSANSSPEIMKYITNGSNYTQKYAY</sequence>
<dbReference type="Pfam" id="PF01841">
    <property type="entry name" value="Transglut_core"/>
    <property type="match status" value="1"/>
</dbReference>
<dbReference type="SMART" id="SM00460">
    <property type="entry name" value="TGc"/>
    <property type="match status" value="1"/>
</dbReference>
<evidence type="ECO:0000259" key="1">
    <source>
        <dbReference type="SMART" id="SM00460"/>
    </source>
</evidence>
<dbReference type="Gene3D" id="3.10.620.30">
    <property type="match status" value="1"/>
</dbReference>
<feature type="domain" description="Transglutaminase-like" evidence="1">
    <location>
        <begin position="207"/>
        <end position="276"/>
    </location>
</feature>
<dbReference type="InterPro" id="IPR038765">
    <property type="entry name" value="Papain-like_cys_pep_sf"/>
</dbReference>
<accession>A0A644W8N2</accession>
<dbReference type="EMBL" id="VSSQ01000710">
    <property type="protein sequence ID" value="MPM00130.1"/>
    <property type="molecule type" value="Genomic_DNA"/>
</dbReference>
<name>A0A644W8N2_9ZZZZ</name>
<dbReference type="InterPro" id="IPR002931">
    <property type="entry name" value="Transglutaminase-like"/>
</dbReference>
<comment type="caution">
    <text evidence="2">The sequence shown here is derived from an EMBL/GenBank/DDBJ whole genome shotgun (WGS) entry which is preliminary data.</text>
</comment>